<organism evidence="4 5">
    <name type="scientific">Sphingomonas rosea</name>
    <dbReference type="NCBI Taxonomy" id="335605"/>
    <lineage>
        <taxon>Bacteria</taxon>
        <taxon>Pseudomonadati</taxon>
        <taxon>Pseudomonadota</taxon>
        <taxon>Alphaproteobacteria</taxon>
        <taxon>Sphingomonadales</taxon>
        <taxon>Sphingomonadaceae</taxon>
        <taxon>Sphingomonas</taxon>
    </lineage>
</organism>
<dbReference type="SUPFAM" id="SSF53335">
    <property type="entry name" value="S-adenosyl-L-methionine-dependent methyltransferases"/>
    <property type="match status" value="1"/>
</dbReference>
<reference evidence="5" key="1">
    <citation type="journal article" date="2019" name="Int. J. Syst. Evol. Microbiol.">
        <title>The Global Catalogue of Microorganisms (GCM) 10K type strain sequencing project: providing services to taxonomists for standard genome sequencing and annotation.</title>
        <authorList>
            <consortium name="The Broad Institute Genomics Platform"/>
            <consortium name="The Broad Institute Genome Sequencing Center for Infectious Disease"/>
            <person name="Wu L."/>
            <person name="Ma J."/>
        </authorList>
    </citation>
    <scope>NUCLEOTIDE SEQUENCE [LARGE SCALE GENOMIC DNA]</scope>
    <source>
        <strain evidence="5">JCM 17564</strain>
    </source>
</reference>
<dbReference type="InterPro" id="IPR029063">
    <property type="entry name" value="SAM-dependent_MTases_sf"/>
</dbReference>
<evidence type="ECO:0000256" key="3">
    <source>
        <dbReference type="ARBA" id="ARBA00030757"/>
    </source>
</evidence>
<gene>
    <name evidence="4" type="ORF">GCM10022281_17910</name>
</gene>
<evidence type="ECO:0000313" key="5">
    <source>
        <dbReference type="Proteomes" id="UP001424459"/>
    </source>
</evidence>
<comment type="caution">
    <text evidence="4">The sequence shown here is derived from an EMBL/GenBank/DDBJ whole genome shotgun (WGS) entry which is preliminary data.</text>
</comment>
<evidence type="ECO:0000313" key="4">
    <source>
        <dbReference type="EMBL" id="GAA4037622.1"/>
    </source>
</evidence>
<dbReference type="EMBL" id="BAABBR010000001">
    <property type="protein sequence ID" value="GAA4037622.1"/>
    <property type="molecule type" value="Genomic_DNA"/>
</dbReference>
<accession>A0ABP7U870</accession>
<evidence type="ECO:0000256" key="1">
    <source>
        <dbReference type="ARBA" id="ARBA00005369"/>
    </source>
</evidence>
<dbReference type="PANTHER" id="PTHR11579">
    <property type="entry name" value="PROTEIN-L-ISOASPARTATE O-METHYLTRANSFERASE"/>
    <property type="match status" value="1"/>
</dbReference>
<dbReference type="Pfam" id="PF01135">
    <property type="entry name" value="PCMT"/>
    <property type="match status" value="1"/>
</dbReference>
<dbReference type="Gene3D" id="3.40.50.150">
    <property type="entry name" value="Vaccinia Virus protein VP39"/>
    <property type="match status" value="1"/>
</dbReference>
<sequence>MDFSAARRAMVDSQLRPQAVTDPLVVAAMAVVPRERFVPESAAASAYIDRIVPIGGGRSMSPPASLGRMLTELQCRQGERVLVIGAGTGYSAAVLADMGLIVTAVESDAALAARLGEVEGIEVVSGPLEQGAPDGAPYDIILVDGQVEQLPDALVEQLRIGGRIAACIVENGVPRLMTGTRSVHGFGLKSVADASMAPLPGFARPHAFTF</sequence>
<proteinExistence type="inferred from homology"/>
<comment type="similarity">
    <text evidence="1">Belongs to the methyltransferase superfamily. L-isoaspartyl/D-aspartyl protein methyltransferase family.</text>
</comment>
<dbReference type="PANTHER" id="PTHR11579:SF18">
    <property type="entry name" value="PROTEIN-L-ISOASPARTATE O-METHYLTRANSFERASE"/>
    <property type="match status" value="1"/>
</dbReference>
<name>A0ABP7U870_9SPHN</name>
<keyword evidence="5" id="KW-1185">Reference proteome</keyword>
<protein>
    <recommendedName>
        <fullName evidence="2">Protein-L-isoaspartate O-methyltransferase</fullName>
    </recommendedName>
    <alternativeName>
        <fullName evidence="3">Protein L-isoaspartyl methyltransferase</fullName>
    </alternativeName>
</protein>
<dbReference type="Proteomes" id="UP001424459">
    <property type="component" value="Unassembled WGS sequence"/>
</dbReference>
<dbReference type="InterPro" id="IPR000682">
    <property type="entry name" value="PCMT"/>
</dbReference>
<evidence type="ECO:0000256" key="2">
    <source>
        <dbReference type="ARBA" id="ARBA00013346"/>
    </source>
</evidence>
<dbReference type="CDD" id="cd02440">
    <property type="entry name" value="AdoMet_MTases"/>
    <property type="match status" value="1"/>
</dbReference>